<gene>
    <name evidence="1" type="ORF">F4821DRAFT_263918</name>
</gene>
<keyword evidence="2" id="KW-1185">Reference proteome</keyword>
<dbReference type="EMBL" id="MU394371">
    <property type="protein sequence ID" value="KAI6082412.1"/>
    <property type="molecule type" value="Genomic_DNA"/>
</dbReference>
<organism evidence="1 2">
    <name type="scientific">Hypoxylon rubiginosum</name>
    <dbReference type="NCBI Taxonomy" id="110542"/>
    <lineage>
        <taxon>Eukaryota</taxon>
        <taxon>Fungi</taxon>
        <taxon>Dikarya</taxon>
        <taxon>Ascomycota</taxon>
        <taxon>Pezizomycotina</taxon>
        <taxon>Sordariomycetes</taxon>
        <taxon>Xylariomycetidae</taxon>
        <taxon>Xylariales</taxon>
        <taxon>Hypoxylaceae</taxon>
        <taxon>Hypoxylon</taxon>
    </lineage>
</organism>
<sequence>MSDPKQYTIGWICAVTTEYVAAQEFLDEEHPRLASRDANDKNIYALGKMGEHKVAIACLPHWNYGLVSAANVASDMLRTFTNIRFGLMVGIGGGVPTTKDIRLGDIVVSSVDYEKGAVFQYDFGQAVQDKAFSWTKHLDAPPLLLQAAVQDLEAKYERRGNQIDKAISDVLNRNPRLRKYRRPDPAMDRLYRKEVVHVEKPNESCDSSCGLDKKNLVIRDDRLEYDDNPKVHYGLIASGNELIKDAVLRDCLAEQKGILCFEMEAAGLMNHFKCLVIRGICDYSDTHKNEEWQGYAAMAAAAYAKDLLNTIPPNQVEAEEKLSKILSDVQEEARQTRSGVESLKEDSYSRRIRKWLSPPDPSTNFNTARKHRNSGSGQWLLRHTAYSDWKSKQNSFLWLHGIPGCGKTILSSTVVEDLRNTHPENQLYFYFDFNDSDKQHLDNAIRSLISQLYHQKKDIRKNLDSLHSSCGDGRQQPDLESLCTVFQNMVQQAGEVWIVLDALDECTTRKELLPWIQRLRNLQMNIHLLVTSRPEQDIKATIESCSRSQDIIPIQSELIKEDIRTYIHARVREHQGLERWQARPDVQAEIETALIGKADGMFRWVSCQLDELEKCYDYRSVQQALASLPRTLDDTYARILANVPQEHRNYTTRILQFLTYSERPLRIEEAVDAIAVEPMNIPRFEPKNRMPIPEEISRYCSSLVMVAEKKSKSENNQTVTEIQLAHYSVKEYLTSDRLRGDISDNLLEMNARATIAETCLAYLLSLNCGIPFQQIGREYPMSQYSARYWVNNAVVTQEQSKAVQELSIEVFRCKNAWETCYRLYDGERSWADYNETRKLPPALYYASLGGLRYAVQMLLEKEADVNAQGGYYGNALQAASSEGHEKIIQILLDKGADVNTQGGEYGNALQAASSRGHEKIIQMLLDKGADVNAQGGEYGNALQAASSRGHEKIVQMLLDNGACRKRRRY</sequence>
<proteinExistence type="predicted"/>
<evidence type="ECO:0000313" key="1">
    <source>
        <dbReference type="EMBL" id="KAI6082412.1"/>
    </source>
</evidence>
<name>A0ACC0CPN2_9PEZI</name>
<accession>A0ACC0CPN2</accession>
<reference evidence="1 2" key="1">
    <citation type="journal article" date="2022" name="New Phytol.">
        <title>Ecological generalism drives hyperdiversity of secondary metabolite gene clusters in xylarialean endophytes.</title>
        <authorList>
            <person name="Franco M.E.E."/>
            <person name="Wisecaver J.H."/>
            <person name="Arnold A.E."/>
            <person name="Ju Y.M."/>
            <person name="Slot J.C."/>
            <person name="Ahrendt S."/>
            <person name="Moore L.P."/>
            <person name="Eastman K.E."/>
            <person name="Scott K."/>
            <person name="Konkel Z."/>
            <person name="Mondo S.J."/>
            <person name="Kuo A."/>
            <person name="Hayes R.D."/>
            <person name="Haridas S."/>
            <person name="Andreopoulos B."/>
            <person name="Riley R."/>
            <person name="LaButti K."/>
            <person name="Pangilinan J."/>
            <person name="Lipzen A."/>
            <person name="Amirebrahimi M."/>
            <person name="Yan J."/>
            <person name="Adam C."/>
            <person name="Keymanesh K."/>
            <person name="Ng V."/>
            <person name="Louie K."/>
            <person name="Northen T."/>
            <person name="Drula E."/>
            <person name="Henrissat B."/>
            <person name="Hsieh H.M."/>
            <person name="Youens-Clark K."/>
            <person name="Lutzoni F."/>
            <person name="Miadlikowska J."/>
            <person name="Eastwood D.C."/>
            <person name="Hamelin R.C."/>
            <person name="Grigoriev I.V."/>
            <person name="U'Ren J.M."/>
        </authorList>
    </citation>
    <scope>NUCLEOTIDE SEQUENCE [LARGE SCALE GENOMIC DNA]</scope>
    <source>
        <strain evidence="1 2">ER1909</strain>
    </source>
</reference>
<dbReference type="Proteomes" id="UP001497680">
    <property type="component" value="Unassembled WGS sequence"/>
</dbReference>
<protein>
    <submittedName>
        <fullName evidence="1">Uncharacterized protein</fullName>
    </submittedName>
</protein>
<evidence type="ECO:0000313" key="2">
    <source>
        <dbReference type="Proteomes" id="UP001497680"/>
    </source>
</evidence>
<comment type="caution">
    <text evidence="1">The sequence shown here is derived from an EMBL/GenBank/DDBJ whole genome shotgun (WGS) entry which is preliminary data.</text>
</comment>